<gene>
    <name evidence="2" type="ORF">RWE15_17315</name>
</gene>
<keyword evidence="3" id="KW-1185">Reference proteome</keyword>
<dbReference type="InterPro" id="IPR045569">
    <property type="entry name" value="Metalloprtase-TldD/E_C"/>
</dbReference>
<protein>
    <submittedName>
        <fullName evidence="2">Metallopeptidase TldD-related protein</fullName>
    </submittedName>
</protein>
<evidence type="ECO:0000313" key="2">
    <source>
        <dbReference type="EMBL" id="MDY0395828.1"/>
    </source>
</evidence>
<dbReference type="InterPro" id="IPR036059">
    <property type="entry name" value="TldD/PmbA_sf"/>
</dbReference>
<evidence type="ECO:0000313" key="3">
    <source>
        <dbReference type="Proteomes" id="UP001281447"/>
    </source>
</evidence>
<dbReference type="Pfam" id="PF19289">
    <property type="entry name" value="PmbA_TldD_3rd"/>
    <property type="match status" value="1"/>
</dbReference>
<reference evidence="2 3" key="1">
    <citation type="submission" date="2023-10" db="EMBL/GenBank/DDBJ databases">
        <title>Virgibacillus halophilus 5B73C genome.</title>
        <authorList>
            <person name="Miliotis G."/>
            <person name="Sengupta P."/>
            <person name="Hameed A."/>
            <person name="Chuvochina M."/>
            <person name="Mcdonagh F."/>
            <person name="Simpson A.C."/>
            <person name="Singh N.K."/>
            <person name="Rekha P.D."/>
            <person name="Raman K."/>
            <person name="Hugenholtz P."/>
            <person name="Venkateswaran K."/>
        </authorList>
    </citation>
    <scope>NUCLEOTIDE SEQUENCE [LARGE SCALE GENOMIC DNA]</scope>
    <source>
        <strain evidence="2 3">5B73C</strain>
    </source>
</reference>
<proteinExistence type="predicted"/>
<evidence type="ECO:0000259" key="1">
    <source>
        <dbReference type="Pfam" id="PF19289"/>
    </source>
</evidence>
<dbReference type="SUPFAM" id="SSF111283">
    <property type="entry name" value="Putative modulator of DNA gyrase, PmbA/TldD"/>
    <property type="match status" value="1"/>
</dbReference>
<comment type="caution">
    <text evidence="2">The sequence shown here is derived from an EMBL/GenBank/DDBJ whole genome shotgun (WGS) entry which is preliminary data.</text>
</comment>
<organism evidence="2 3">
    <name type="scientific">Tigheibacillus halophilus</name>
    <dbReference type="NCBI Taxonomy" id="361280"/>
    <lineage>
        <taxon>Bacteria</taxon>
        <taxon>Bacillati</taxon>
        <taxon>Bacillota</taxon>
        <taxon>Bacilli</taxon>
        <taxon>Bacillales</taxon>
        <taxon>Bacillaceae</taxon>
        <taxon>Tigheibacillus</taxon>
    </lineage>
</organism>
<dbReference type="EMBL" id="JAWDIP010000004">
    <property type="protein sequence ID" value="MDY0395828.1"/>
    <property type="molecule type" value="Genomic_DNA"/>
</dbReference>
<name>A0ABU5C926_9BACI</name>
<feature type="domain" description="Metalloprotease TldD/E C-terminal" evidence="1">
    <location>
        <begin position="3"/>
        <end position="61"/>
    </location>
</feature>
<accession>A0ABU5C926</accession>
<dbReference type="Proteomes" id="UP001281447">
    <property type="component" value="Unassembled WGS sequence"/>
</dbReference>
<sequence>MVFFVKDGKIAGPTNQMTVAGNFFDLLKDVKEVASDLEFTPMTIAGYIGSPSLRIGSLAVTVD</sequence>